<dbReference type="PANTHER" id="PTHR11933">
    <property type="entry name" value="TRNA 5-METHYLAMINOMETHYL-2-THIOURIDYLATE -METHYLTRANSFERASE"/>
    <property type="match status" value="1"/>
</dbReference>
<dbReference type="InterPro" id="IPR046885">
    <property type="entry name" value="MnmA-like_C"/>
</dbReference>
<dbReference type="GO" id="GO:0005524">
    <property type="term" value="F:ATP binding"/>
    <property type="evidence" value="ECO:0007669"/>
    <property type="project" value="UniProtKB-KW"/>
</dbReference>
<protein>
    <recommendedName>
        <fullName evidence="10">tRNA-specific 2-thiouridylase MnmA</fullName>
        <ecNumber evidence="10">2.8.1.13</ecNumber>
    </recommendedName>
</protein>
<name>A0A1S7LD27_MAGMO</name>
<dbReference type="GO" id="GO:0103016">
    <property type="term" value="F:tRNA-uridine 2-sulfurtransferase activity"/>
    <property type="evidence" value="ECO:0007669"/>
    <property type="project" value="UniProtKB-EC"/>
</dbReference>
<keyword evidence="6 10" id="KW-0067">ATP-binding</keyword>
<dbReference type="Gene3D" id="2.40.30.10">
    <property type="entry name" value="Translation factors"/>
    <property type="match status" value="1"/>
</dbReference>
<feature type="active site" description="Nucleophile" evidence="10">
    <location>
        <position position="105"/>
    </location>
</feature>
<reference evidence="13" key="1">
    <citation type="submission" date="2015-04" db="EMBL/GenBank/DDBJ databases">
        <authorList>
            <person name="Syromyatnikov M.Y."/>
            <person name="Popov V.N."/>
        </authorList>
    </citation>
    <scope>NUCLEOTIDE SEQUENCE</scope>
    <source>
        <strain evidence="13">MO-1</strain>
    </source>
</reference>
<sequence length="368" mass="40105">MSTPRRVAVAMSGGVDSATTAALMLEQGYEVIGLTMQLWDHSAPKAPGSRSCCALDDVHDARQVAETLGIPFYVVNYEEPFKQAVVDDFIETYAAGQTPNPCVRCNQILKFERLLEQALSLGVDFLATGHYAVRQLDAQSQTPQLWRGADPRKDQSYFLFTTTVGQLEKIRFPLGGMDKHETRALASRHGLHLAHKSESQDVCFVPDGDYGNFFAKHAPHLLAAGEIVDLTGEVLGQHKGLGLYTVGQRKGLGIAAAHPLYVLALDVAQNRVIVGPADGLMQQSLKLQRVNWILPSPPQEPFAAEVKIRYASPPQPATVTPHGEEGAEVRFAQPQRAITPGQAAVFYQGNQLLGGGWIHPTESQEQHA</sequence>
<evidence type="ECO:0000256" key="4">
    <source>
        <dbReference type="ARBA" id="ARBA00022694"/>
    </source>
</evidence>
<dbReference type="NCBIfam" id="TIGR00420">
    <property type="entry name" value="trmU"/>
    <property type="match status" value="1"/>
</dbReference>
<dbReference type="CDD" id="cd01998">
    <property type="entry name" value="MnmA_TRMU-like"/>
    <property type="match status" value="1"/>
</dbReference>
<evidence type="ECO:0000256" key="2">
    <source>
        <dbReference type="ARBA" id="ARBA00022555"/>
    </source>
</evidence>
<dbReference type="InterPro" id="IPR046884">
    <property type="entry name" value="MnmA-like_central"/>
</dbReference>
<comment type="function">
    <text evidence="10">Catalyzes the 2-thiolation of uridine at the wobble position (U34) of tRNA, leading to the formation of s(2)U34.</text>
</comment>
<dbReference type="HAMAP" id="MF_00144">
    <property type="entry name" value="tRNA_thiouridyl_MnmA"/>
    <property type="match status" value="1"/>
</dbReference>
<evidence type="ECO:0000256" key="5">
    <source>
        <dbReference type="ARBA" id="ARBA00022741"/>
    </source>
</evidence>
<dbReference type="SUPFAM" id="SSF52402">
    <property type="entry name" value="Adenine nucleotide alpha hydrolases-like"/>
    <property type="match status" value="1"/>
</dbReference>
<evidence type="ECO:0000313" key="13">
    <source>
        <dbReference type="EMBL" id="CRH04785.1"/>
    </source>
</evidence>
<evidence type="ECO:0000256" key="8">
    <source>
        <dbReference type="ARBA" id="ARBA00023157"/>
    </source>
</evidence>
<proteinExistence type="inferred from homology"/>
<dbReference type="GO" id="GO:0000049">
    <property type="term" value="F:tRNA binding"/>
    <property type="evidence" value="ECO:0007669"/>
    <property type="project" value="UniProtKB-KW"/>
</dbReference>
<comment type="caution">
    <text evidence="10">Lacks conserved residue(s) required for the propagation of feature annotation.</text>
</comment>
<evidence type="ECO:0000256" key="9">
    <source>
        <dbReference type="ARBA" id="ARBA00051542"/>
    </source>
</evidence>
<gene>
    <name evidence="10 13" type="primary">mnmA</name>
    <name evidence="13" type="ORF">MAGMO_0581</name>
</gene>
<keyword evidence="4 10" id="KW-0819">tRNA processing</keyword>
<dbReference type="FunFam" id="2.30.30.280:FF:000001">
    <property type="entry name" value="tRNA-specific 2-thiouridylase MnmA"/>
    <property type="match status" value="1"/>
</dbReference>
<feature type="site" description="Interaction with tRNA" evidence="10">
    <location>
        <position position="342"/>
    </location>
</feature>
<dbReference type="GO" id="GO:0002143">
    <property type="term" value="P:tRNA wobble position uridine thiolation"/>
    <property type="evidence" value="ECO:0007669"/>
    <property type="project" value="TreeGrafter"/>
</dbReference>
<dbReference type="EMBL" id="LO017727">
    <property type="protein sequence ID" value="CRH04785.1"/>
    <property type="molecule type" value="Genomic_DNA"/>
</dbReference>
<dbReference type="Gene3D" id="2.30.30.280">
    <property type="entry name" value="Adenine nucleotide alpha hydrolases-like domains"/>
    <property type="match status" value="1"/>
</dbReference>
<organism evidence="13">
    <name type="scientific">Magnetococcus massalia (strain MO-1)</name>
    <dbReference type="NCBI Taxonomy" id="451514"/>
    <lineage>
        <taxon>Bacteria</taxon>
        <taxon>Pseudomonadati</taxon>
        <taxon>Pseudomonadota</taxon>
        <taxon>Magnetococcia</taxon>
        <taxon>Magnetococcales</taxon>
        <taxon>Magnetococcaceae</taxon>
        <taxon>Magnetococcus</taxon>
    </lineage>
</organism>
<keyword evidence="3 10" id="KW-0808">Transferase</keyword>
<comment type="subcellular location">
    <subcellularLocation>
        <location evidence="10">Cytoplasm</location>
    </subcellularLocation>
</comment>
<comment type="catalytic activity">
    <reaction evidence="9 10">
        <text>S-sulfanyl-L-cysteinyl-[protein] + uridine(34) in tRNA + AH2 + ATP = 2-thiouridine(34) in tRNA + L-cysteinyl-[protein] + A + AMP + diphosphate + H(+)</text>
        <dbReference type="Rhea" id="RHEA:47032"/>
        <dbReference type="Rhea" id="RHEA-COMP:10131"/>
        <dbReference type="Rhea" id="RHEA-COMP:11726"/>
        <dbReference type="Rhea" id="RHEA-COMP:11727"/>
        <dbReference type="Rhea" id="RHEA-COMP:11728"/>
        <dbReference type="ChEBI" id="CHEBI:13193"/>
        <dbReference type="ChEBI" id="CHEBI:15378"/>
        <dbReference type="ChEBI" id="CHEBI:17499"/>
        <dbReference type="ChEBI" id="CHEBI:29950"/>
        <dbReference type="ChEBI" id="CHEBI:30616"/>
        <dbReference type="ChEBI" id="CHEBI:33019"/>
        <dbReference type="ChEBI" id="CHEBI:61963"/>
        <dbReference type="ChEBI" id="CHEBI:65315"/>
        <dbReference type="ChEBI" id="CHEBI:87170"/>
        <dbReference type="ChEBI" id="CHEBI:456215"/>
        <dbReference type="EC" id="2.8.1.13"/>
    </reaction>
</comment>
<evidence type="ECO:0000256" key="3">
    <source>
        <dbReference type="ARBA" id="ARBA00022679"/>
    </source>
</evidence>
<feature type="region of interest" description="Interaction with tRNA" evidence="10">
    <location>
        <begin position="153"/>
        <end position="155"/>
    </location>
</feature>
<feature type="binding site" evidence="10">
    <location>
        <begin position="10"/>
        <end position="17"/>
    </location>
    <ligand>
        <name>ATP</name>
        <dbReference type="ChEBI" id="CHEBI:30616"/>
    </ligand>
</feature>
<evidence type="ECO:0000256" key="1">
    <source>
        <dbReference type="ARBA" id="ARBA00022490"/>
    </source>
</evidence>
<comment type="similarity">
    <text evidence="10">Belongs to the MnmA/TRMU family.</text>
</comment>
<evidence type="ECO:0000259" key="12">
    <source>
        <dbReference type="Pfam" id="PF20259"/>
    </source>
</evidence>
<feature type="active site" description="Cysteine persulfide intermediate" evidence="10">
    <location>
        <position position="203"/>
    </location>
</feature>
<dbReference type="InterPro" id="IPR014729">
    <property type="entry name" value="Rossmann-like_a/b/a_fold"/>
</dbReference>
<evidence type="ECO:0000256" key="7">
    <source>
        <dbReference type="ARBA" id="ARBA00022884"/>
    </source>
</evidence>
<evidence type="ECO:0000256" key="6">
    <source>
        <dbReference type="ARBA" id="ARBA00022840"/>
    </source>
</evidence>
<dbReference type="Pfam" id="PF03054">
    <property type="entry name" value="tRNA_Me_trans"/>
    <property type="match status" value="1"/>
</dbReference>
<keyword evidence="7 10" id="KW-0694">RNA-binding</keyword>
<feature type="region of interest" description="Interaction with tRNA" evidence="10">
    <location>
        <begin position="309"/>
        <end position="310"/>
    </location>
</feature>
<dbReference type="EC" id="2.8.1.13" evidence="10"/>
<dbReference type="FunFam" id="2.40.30.10:FF:000023">
    <property type="entry name" value="tRNA-specific 2-thiouridylase MnmA"/>
    <property type="match status" value="1"/>
</dbReference>
<dbReference type="Pfam" id="PF20259">
    <property type="entry name" value="tRNA_Me_trans_M"/>
    <property type="match status" value="1"/>
</dbReference>
<evidence type="ECO:0000256" key="10">
    <source>
        <dbReference type="HAMAP-Rule" id="MF_00144"/>
    </source>
</evidence>
<dbReference type="Pfam" id="PF20258">
    <property type="entry name" value="tRNA_Me_trans_C"/>
    <property type="match status" value="1"/>
</dbReference>
<feature type="site" description="Interaction with tRNA" evidence="10">
    <location>
        <position position="130"/>
    </location>
</feature>
<accession>A0A1S7LD27</accession>
<keyword evidence="2 10" id="KW-0820">tRNA-binding</keyword>
<dbReference type="InterPro" id="IPR004506">
    <property type="entry name" value="MnmA-like"/>
</dbReference>
<keyword evidence="5 10" id="KW-0547">Nucleotide-binding</keyword>
<feature type="domain" description="tRNA-specific 2-thiouridylase MnmA-like C-terminal" evidence="11">
    <location>
        <begin position="283"/>
        <end position="358"/>
    </location>
</feature>
<feature type="domain" description="tRNA-specific 2-thiouridylase MnmA-like central" evidence="12">
    <location>
        <begin position="213"/>
        <end position="275"/>
    </location>
</feature>
<dbReference type="NCBIfam" id="NF001138">
    <property type="entry name" value="PRK00143.1"/>
    <property type="match status" value="1"/>
</dbReference>
<feature type="binding site" evidence="10">
    <location>
        <position position="36"/>
    </location>
    <ligand>
        <name>ATP</name>
        <dbReference type="ChEBI" id="CHEBI:30616"/>
    </ligand>
</feature>
<dbReference type="AlphaFoldDB" id="A0A1S7LD27"/>
<keyword evidence="8" id="KW-1015">Disulfide bond</keyword>
<feature type="binding site" evidence="10">
    <location>
        <position position="129"/>
    </location>
    <ligand>
        <name>ATP</name>
        <dbReference type="ChEBI" id="CHEBI:30616"/>
    </ligand>
</feature>
<dbReference type="GO" id="GO:0005737">
    <property type="term" value="C:cytoplasm"/>
    <property type="evidence" value="ECO:0007669"/>
    <property type="project" value="UniProtKB-SubCell"/>
</dbReference>
<dbReference type="InterPro" id="IPR023382">
    <property type="entry name" value="MnmA-like_central_sf"/>
</dbReference>
<dbReference type="FunFam" id="3.40.50.620:FF:000115">
    <property type="entry name" value="tRNA-specific 2-thiouridylase MnmA"/>
    <property type="match status" value="1"/>
</dbReference>
<dbReference type="PANTHER" id="PTHR11933:SF5">
    <property type="entry name" value="MITOCHONDRIAL TRNA-SPECIFIC 2-THIOURIDYLASE 1"/>
    <property type="match status" value="1"/>
</dbReference>
<evidence type="ECO:0000259" key="11">
    <source>
        <dbReference type="Pfam" id="PF20258"/>
    </source>
</evidence>
<keyword evidence="1 10" id="KW-0963">Cytoplasm</keyword>
<dbReference type="Gene3D" id="3.40.50.620">
    <property type="entry name" value="HUPs"/>
    <property type="match status" value="1"/>
</dbReference>